<dbReference type="AlphaFoldDB" id="A0A919F646"/>
<comment type="caution">
    <text evidence="2">The sequence shown here is derived from an EMBL/GenBank/DDBJ whole genome shotgun (WGS) entry which is preliminary data.</text>
</comment>
<evidence type="ECO:0000256" key="1">
    <source>
        <dbReference type="SAM" id="SignalP"/>
    </source>
</evidence>
<evidence type="ECO:0000313" key="2">
    <source>
        <dbReference type="EMBL" id="GHH50122.1"/>
    </source>
</evidence>
<evidence type="ECO:0008006" key="4">
    <source>
        <dbReference type="Google" id="ProtNLM"/>
    </source>
</evidence>
<keyword evidence="1" id="KW-0732">Signal</keyword>
<protein>
    <recommendedName>
        <fullName evidence="4">Lipoprotein</fullName>
    </recommendedName>
</protein>
<keyword evidence="3" id="KW-1185">Reference proteome</keyword>
<evidence type="ECO:0000313" key="3">
    <source>
        <dbReference type="Proteomes" id="UP000623958"/>
    </source>
</evidence>
<feature type="signal peptide" evidence="1">
    <location>
        <begin position="1"/>
        <end position="19"/>
    </location>
</feature>
<dbReference type="RefSeq" id="WP_434028731.1">
    <property type="nucleotide sequence ID" value="NZ_BNBA01000006.1"/>
</dbReference>
<name>A0A919F646_9XANT</name>
<gene>
    <name evidence="2" type="ORF">GCM10009090_10510</name>
</gene>
<dbReference type="PROSITE" id="PS51257">
    <property type="entry name" value="PROKAR_LIPOPROTEIN"/>
    <property type="match status" value="1"/>
</dbReference>
<feature type="chain" id="PRO_5037207366" description="Lipoprotein" evidence="1">
    <location>
        <begin position="20"/>
        <end position="92"/>
    </location>
</feature>
<sequence>MQRIGGALCVAMAVASLVAVTGCAPTRTAATARPEVVVVKPLAVRDARGAYRFDMSQGGRQMTADEFDAWMKANGIRIAKGAPDTTGRAGGK</sequence>
<proteinExistence type="predicted"/>
<dbReference type="EMBL" id="BNBA01000006">
    <property type="protein sequence ID" value="GHH50122.1"/>
    <property type="molecule type" value="Genomic_DNA"/>
</dbReference>
<accession>A0A919F646</accession>
<organism evidence="2 3">
    <name type="scientific">Xanthomonas boreopolis</name>
    <dbReference type="NCBI Taxonomy" id="86183"/>
    <lineage>
        <taxon>Bacteria</taxon>
        <taxon>Pseudomonadati</taxon>
        <taxon>Pseudomonadota</taxon>
        <taxon>Gammaproteobacteria</taxon>
        <taxon>Lysobacterales</taxon>
        <taxon>Lysobacteraceae</taxon>
        <taxon>Xanthomonas</taxon>
    </lineage>
</organism>
<reference evidence="2" key="1">
    <citation type="journal article" date="2014" name="Int. J. Syst. Evol. Microbiol.">
        <title>Complete genome sequence of Corynebacterium casei LMG S-19264T (=DSM 44701T), isolated from a smear-ripened cheese.</title>
        <authorList>
            <consortium name="US DOE Joint Genome Institute (JGI-PGF)"/>
            <person name="Walter F."/>
            <person name="Albersmeier A."/>
            <person name="Kalinowski J."/>
            <person name="Ruckert C."/>
        </authorList>
    </citation>
    <scope>NUCLEOTIDE SEQUENCE</scope>
    <source>
        <strain evidence="2">JCM 13306</strain>
    </source>
</reference>
<reference evidence="2" key="2">
    <citation type="submission" date="2020-09" db="EMBL/GenBank/DDBJ databases">
        <authorList>
            <person name="Sun Q."/>
            <person name="Ohkuma M."/>
        </authorList>
    </citation>
    <scope>NUCLEOTIDE SEQUENCE</scope>
    <source>
        <strain evidence="2">JCM 13306</strain>
    </source>
</reference>
<dbReference type="Proteomes" id="UP000623958">
    <property type="component" value="Unassembled WGS sequence"/>
</dbReference>